<dbReference type="AlphaFoldDB" id="A0A843XRA5"/>
<comment type="caution">
    <text evidence="2">The sequence shown here is derived from an EMBL/GenBank/DDBJ whole genome shotgun (WGS) entry which is preliminary data.</text>
</comment>
<organism evidence="2 3">
    <name type="scientific">Colocasia esculenta</name>
    <name type="common">Wild taro</name>
    <name type="synonym">Arum esculentum</name>
    <dbReference type="NCBI Taxonomy" id="4460"/>
    <lineage>
        <taxon>Eukaryota</taxon>
        <taxon>Viridiplantae</taxon>
        <taxon>Streptophyta</taxon>
        <taxon>Embryophyta</taxon>
        <taxon>Tracheophyta</taxon>
        <taxon>Spermatophyta</taxon>
        <taxon>Magnoliopsida</taxon>
        <taxon>Liliopsida</taxon>
        <taxon>Araceae</taxon>
        <taxon>Aroideae</taxon>
        <taxon>Colocasieae</taxon>
        <taxon>Colocasia</taxon>
    </lineage>
</organism>
<dbReference type="Proteomes" id="UP000652761">
    <property type="component" value="Unassembled WGS sequence"/>
</dbReference>
<feature type="region of interest" description="Disordered" evidence="1">
    <location>
        <begin position="32"/>
        <end position="63"/>
    </location>
</feature>
<feature type="compositionally biased region" description="Basic and acidic residues" evidence="1">
    <location>
        <begin position="110"/>
        <end position="124"/>
    </location>
</feature>
<evidence type="ECO:0000256" key="1">
    <source>
        <dbReference type="SAM" id="MobiDB-lite"/>
    </source>
</evidence>
<protein>
    <submittedName>
        <fullName evidence="2">Uncharacterized protein</fullName>
    </submittedName>
</protein>
<name>A0A843XRA5_COLES</name>
<gene>
    <name evidence="2" type="ORF">Taro_055400</name>
</gene>
<evidence type="ECO:0000313" key="2">
    <source>
        <dbReference type="EMBL" id="MQM22349.1"/>
    </source>
</evidence>
<keyword evidence="3" id="KW-1185">Reference proteome</keyword>
<evidence type="ECO:0000313" key="3">
    <source>
        <dbReference type="Proteomes" id="UP000652761"/>
    </source>
</evidence>
<accession>A0A843XRA5</accession>
<feature type="region of interest" description="Disordered" evidence="1">
    <location>
        <begin position="102"/>
        <end position="124"/>
    </location>
</feature>
<reference evidence="2" key="1">
    <citation type="submission" date="2017-07" db="EMBL/GenBank/DDBJ databases">
        <title>Taro Niue Genome Assembly and Annotation.</title>
        <authorList>
            <person name="Atibalentja N."/>
            <person name="Keating K."/>
            <person name="Fields C.J."/>
        </authorList>
    </citation>
    <scope>NUCLEOTIDE SEQUENCE</scope>
    <source>
        <strain evidence="2">Niue_2</strain>
        <tissue evidence="2">Leaf</tissue>
    </source>
</reference>
<dbReference type="EMBL" id="NMUH01012721">
    <property type="protein sequence ID" value="MQM22349.1"/>
    <property type="molecule type" value="Genomic_DNA"/>
</dbReference>
<proteinExistence type="predicted"/>
<sequence length="124" mass="13638">MIRPGKKGNPTWYRVGAIRQDISGVTPADGIASRTRWHKPPRFHSGPGQTGQSTCRARPPRRDLNLDGLGSVYTFSYYSSRAYPEGEVQLLGETLPLETLTTAGPSPKYAAEEAAVKSHLQNRE</sequence>